<name>A0A1I5S5Y1_9BACI</name>
<organism evidence="2 3">
    <name type="scientific">Salibacterium halotolerans</name>
    <dbReference type="NCBI Taxonomy" id="1884432"/>
    <lineage>
        <taxon>Bacteria</taxon>
        <taxon>Bacillati</taxon>
        <taxon>Bacillota</taxon>
        <taxon>Bacilli</taxon>
        <taxon>Bacillales</taxon>
        <taxon>Bacillaceae</taxon>
    </lineage>
</organism>
<dbReference type="EMBL" id="FOXD01000008">
    <property type="protein sequence ID" value="SFP66051.1"/>
    <property type="molecule type" value="Genomic_DNA"/>
</dbReference>
<feature type="transmembrane region" description="Helical" evidence="1">
    <location>
        <begin position="38"/>
        <end position="60"/>
    </location>
</feature>
<sequence>MIWTIWQTLTLIILGVCTYFSVQFMIPPPETATGSSGPVLSVFDSLLAVTVPLTAFYFLILFELNKENHFFYRSIWKRAPFFIGIVGALSLIALFVLFFAFSWMPAFCVVILLYQYFLLIFFLWVFAVFFNRMKQNDTVTKAGEQAATYSVWGILVMFLLAYFAVSPI</sequence>
<dbReference type="STRING" id="1884432.SAMN05518683_10859"/>
<keyword evidence="1" id="KW-1133">Transmembrane helix</keyword>
<evidence type="ECO:0000256" key="1">
    <source>
        <dbReference type="SAM" id="Phobius"/>
    </source>
</evidence>
<feature type="transmembrane region" description="Helical" evidence="1">
    <location>
        <begin position="109"/>
        <end position="130"/>
    </location>
</feature>
<gene>
    <name evidence="2" type="ORF">SAMN05518683_10859</name>
</gene>
<dbReference type="AlphaFoldDB" id="A0A1I5S5Y1"/>
<feature type="transmembrane region" description="Helical" evidence="1">
    <location>
        <begin position="146"/>
        <end position="165"/>
    </location>
</feature>
<dbReference type="RefSeq" id="WP_093336765.1">
    <property type="nucleotide sequence ID" value="NZ_FOXD01000008.1"/>
</dbReference>
<keyword evidence="3" id="KW-1185">Reference proteome</keyword>
<keyword evidence="1" id="KW-0472">Membrane</keyword>
<accession>A0A1I5S5Y1</accession>
<dbReference type="Proteomes" id="UP000198892">
    <property type="component" value="Unassembled WGS sequence"/>
</dbReference>
<dbReference type="OrthoDB" id="2855832at2"/>
<reference evidence="3" key="1">
    <citation type="submission" date="2016-10" db="EMBL/GenBank/DDBJ databases">
        <authorList>
            <person name="Varghese N."/>
            <person name="Submissions S."/>
        </authorList>
    </citation>
    <scope>NUCLEOTIDE SEQUENCE [LARGE SCALE GENOMIC DNA]</scope>
    <source>
        <strain evidence="3">S7</strain>
    </source>
</reference>
<keyword evidence="1" id="KW-0812">Transmembrane</keyword>
<feature type="transmembrane region" description="Helical" evidence="1">
    <location>
        <begin position="5"/>
        <end position="26"/>
    </location>
</feature>
<evidence type="ECO:0000313" key="2">
    <source>
        <dbReference type="EMBL" id="SFP66051.1"/>
    </source>
</evidence>
<protein>
    <submittedName>
        <fullName evidence="2">Uncharacterized protein</fullName>
    </submittedName>
</protein>
<feature type="transmembrane region" description="Helical" evidence="1">
    <location>
        <begin position="81"/>
        <end position="103"/>
    </location>
</feature>
<evidence type="ECO:0000313" key="3">
    <source>
        <dbReference type="Proteomes" id="UP000198892"/>
    </source>
</evidence>
<proteinExistence type="predicted"/>